<feature type="region of interest" description="Disordered" evidence="1">
    <location>
        <begin position="15"/>
        <end position="34"/>
    </location>
</feature>
<reference evidence="2 3" key="1">
    <citation type="submission" date="2023-06" db="EMBL/GenBank/DDBJ databases">
        <title>Altererythrobacter rubellus NBRC 112769 genome.</title>
        <authorList>
            <person name="Zhang K."/>
        </authorList>
    </citation>
    <scope>NUCLEOTIDE SEQUENCE [LARGE SCALE GENOMIC DNA]</scope>
    <source>
        <strain evidence="2 3">NBRC 112769</strain>
    </source>
</reference>
<dbReference type="RefSeq" id="WP_285975052.1">
    <property type="nucleotide sequence ID" value="NZ_CP127221.1"/>
</dbReference>
<proteinExistence type="predicted"/>
<evidence type="ECO:0000256" key="1">
    <source>
        <dbReference type="SAM" id="MobiDB-lite"/>
    </source>
</evidence>
<evidence type="ECO:0008006" key="4">
    <source>
        <dbReference type="Google" id="ProtNLM"/>
    </source>
</evidence>
<dbReference type="Proteomes" id="UP001231445">
    <property type="component" value="Chromosome"/>
</dbReference>
<name>A0A9Y2F8A8_9SPHN</name>
<evidence type="ECO:0000313" key="3">
    <source>
        <dbReference type="Proteomes" id="UP001231445"/>
    </source>
</evidence>
<gene>
    <name evidence="2" type="ORF">QQX03_07035</name>
</gene>
<evidence type="ECO:0000313" key="2">
    <source>
        <dbReference type="EMBL" id="WIW94736.1"/>
    </source>
</evidence>
<dbReference type="AlphaFoldDB" id="A0A9Y2F8A8"/>
<organism evidence="2 3">
    <name type="scientific">Altererythrobacter rubellus</name>
    <dbReference type="NCBI Taxonomy" id="2173831"/>
    <lineage>
        <taxon>Bacteria</taxon>
        <taxon>Pseudomonadati</taxon>
        <taxon>Pseudomonadota</taxon>
        <taxon>Alphaproteobacteria</taxon>
        <taxon>Sphingomonadales</taxon>
        <taxon>Erythrobacteraceae</taxon>
        <taxon>Altererythrobacter</taxon>
    </lineage>
</organism>
<protein>
    <recommendedName>
        <fullName evidence="4">DUF1579 domain-containing protein</fullName>
    </recommendedName>
</protein>
<sequence length="177" mass="19031">MLTSLIAALLLQSAPEPGAQQPSPPPSPPACDSEGHAGFDFWLGEWVVYQTGGDAKVADSRIERKHNGCAVIESWMPLRGAGGTSLNHWDTNAGVWRQKWVGSSPGAVEFTGGVTEGKMVLTGIWPSPGAPHTLVRMSYTANEDGSMRQFGESSTDHGVSWQSAFDFTYRPKEDAPE</sequence>
<dbReference type="KEGG" id="arue:QQX03_07035"/>
<dbReference type="EMBL" id="CP127221">
    <property type="protein sequence ID" value="WIW94736.1"/>
    <property type="molecule type" value="Genomic_DNA"/>
</dbReference>
<keyword evidence="3" id="KW-1185">Reference proteome</keyword>
<accession>A0A9Y2F8A8</accession>